<reference evidence="1 2" key="1">
    <citation type="submission" date="2021-03" db="EMBL/GenBank/DDBJ databases">
        <title>Sequencing the genomes of 1000 actinobacteria strains.</title>
        <authorList>
            <person name="Klenk H.-P."/>
        </authorList>
    </citation>
    <scope>NUCLEOTIDE SEQUENCE [LARGE SCALE GENOMIC DNA]</scope>
    <source>
        <strain evidence="1 2">DSM 24221</strain>
    </source>
</reference>
<organism evidence="1 2">
    <name type="scientific">Microbacterium amylolyticum</name>
    <dbReference type="NCBI Taxonomy" id="936337"/>
    <lineage>
        <taxon>Bacteria</taxon>
        <taxon>Bacillati</taxon>
        <taxon>Actinomycetota</taxon>
        <taxon>Actinomycetes</taxon>
        <taxon>Micrococcales</taxon>
        <taxon>Microbacteriaceae</taxon>
        <taxon>Microbacterium</taxon>
    </lineage>
</organism>
<dbReference type="PANTHER" id="PTHR30283">
    <property type="entry name" value="PEROXIDE STRESS RESPONSE PROTEIN YAAA"/>
    <property type="match status" value="1"/>
</dbReference>
<dbReference type="EMBL" id="JAGIOL010000001">
    <property type="protein sequence ID" value="MBP2436236.1"/>
    <property type="molecule type" value="Genomic_DNA"/>
</dbReference>
<sequence length="252" mass="26377">MIVLLPPSETKRPGGSGAPLELSSLALPELRDARQAAVDALVALSAHPDEAARVLKLSDRQRGEIAVNAGVYDSGTMAAIDRFTGVLFDALDASSLDTGAREWLGKHAFVQTALLGPVAADDLIPAFRLSGGGRLPGLPALKRHWAEATTSAWASAEVGLVVDLRSEVYRALGPVPENSAQTYVRVVAETGDGSVRALNHFNKKTKGLLVRALAQASVVAESVDALRAAASEVGFEMRHGDVPGETLLVASE</sequence>
<evidence type="ECO:0000313" key="2">
    <source>
        <dbReference type="Proteomes" id="UP001519362"/>
    </source>
</evidence>
<accession>A0ABS4ZG37</accession>
<name>A0ABS4ZG37_9MICO</name>
<keyword evidence="2" id="KW-1185">Reference proteome</keyword>
<dbReference type="PANTHER" id="PTHR30283:SF4">
    <property type="entry name" value="PEROXIDE STRESS RESISTANCE PROTEIN YAAA"/>
    <property type="match status" value="1"/>
</dbReference>
<evidence type="ECO:0000313" key="1">
    <source>
        <dbReference type="EMBL" id="MBP2436236.1"/>
    </source>
</evidence>
<gene>
    <name evidence="1" type="ORF">JOF34_000822</name>
</gene>
<dbReference type="RefSeq" id="WP_165136909.1">
    <property type="nucleotide sequence ID" value="NZ_CP049253.1"/>
</dbReference>
<dbReference type="InterPro" id="IPR005583">
    <property type="entry name" value="YaaA"/>
</dbReference>
<comment type="caution">
    <text evidence="1">The sequence shown here is derived from an EMBL/GenBank/DDBJ whole genome shotgun (WGS) entry which is preliminary data.</text>
</comment>
<dbReference type="Proteomes" id="UP001519362">
    <property type="component" value="Unassembled WGS sequence"/>
</dbReference>
<proteinExistence type="predicted"/>
<dbReference type="Pfam" id="PF03883">
    <property type="entry name" value="H2O2_YaaD"/>
    <property type="match status" value="1"/>
</dbReference>
<protein>
    <submittedName>
        <fullName evidence="1">Cytoplasmic iron level regulating protein YaaA (DUF328/UPF0246 family)</fullName>
    </submittedName>
</protein>